<evidence type="ECO:0000313" key="2">
    <source>
        <dbReference type="Proteomes" id="UP001589887"/>
    </source>
</evidence>
<keyword evidence="2" id="KW-1185">Reference proteome</keyword>
<dbReference type="Proteomes" id="UP001589887">
    <property type="component" value="Unassembled WGS sequence"/>
</dbReference>
<reference evidence="1 2" key="1">
    <citation type="submission" date="2024-09" db="EMBL/GenBank/DDBJ databases">
        <authorList>
            <person name="Sun Q."/>
            <person name="Mori K."/>
        </authorList>
    </citation>
    <scope>NUCLEOTIDE SEQUENCE [LARGE SCALE GENOMIC DNA]</scope>
    <source>
        <strain evidence="1 2">JCM 4557</strain>
    </source>
</reference>
<accession>A0ABV6TGD3</accession>
<dbReference type="EMBL" id="JBHMQV010000007">
    <property type="protein sequence ID" value="MFC0843540.1"/>
    <property type="molecule type" value="Genomic_DNA"/>
</dbReference>
<dbReference type="RefSeq" id="WP_394317294.1">
    <property type="nucleotide sequence ID" value="NZ_JBHMQV010000007.1"/>
</dbReference>
<sequence>MESTYLVRLAFGARGPAVEGEWSASGTAQDRHAEWIGLHSANPAAVIRLIAKSGGRERVDRTWTALGETVGAWPTVLETRA</sequence>
<proteinExistence type="predicted"/>
<comment type="caution">
    <text evidence="1">The sequence shown here is derived from an EMBL/GenBank/DDBJ whole genome shotgun (WGS) entry which is preliminary data.</text>
</comment>
<name>A0ABV6TGD3_9ACTN</name>
<organism evidence="1 2">
    <name type="scientific">Streptomyces noboritoensis</name>
    <dbReference type="NCBI Taxonomy" id="67337"/>
    <lineage>
        <taxon>Bacteria</taxon>
        <taxon>Bacillati</taxon>
        <taxon>Actinomycetota</taxon>
        <taxon>Actinomycetes</taxon>
        <taxon>Kitasatosporales</taxon>
        <taxon>Streptomycetaceae</taxon>
        <taxon>Streptomyces</taxon>
    </lineage>
</organism>
<gene>
    <name evidence="1" type="ORF">ACFH04_07300</name>
</gene>
<protein>
    <submittedName>
        <fullName evidence="1">Uncharacterized protein</fullName>
    </submittedName>
</protein>
<evidence type="ECO:0000313" key="1">
    <source>
        <dbReference type="EMBL" id="MFC0843540.1"/>
    </source>
</evidence>